<proteinExistence type="predicted"/>
<dbReference type="AlphaFoldDB" id="A0A094Q127"/>
<dbReference type="GO" id="GO:0008408">
    <property type="term" value="F:3'-5' exonuclease activity"/>
    <property type="evidence" value="ECO:0007669"/>
    <property type="project" value="TreeGrafter"/>
</dbReference>
<dbReference type="GO" id="GO:0003887">
    <property type="term" value="F:DNA-directed DNA polymerase activity"/>
    <property type="evidence" value="ECO:0007669"/>
    <property type="project" value="InterPro"/>
</dbReference>
<gene>
    <name evidence="2" type="ORF">GM50_16355</name>
</gene>
<dbReference type="GO" id="GO:0005829">
    <property type="term" value="C:cytosol"/>
    <property type="evidence" value="ECO:0007669"/>
    <property type="project" value="TreeGrafter"/>
</dbReference>
<dbReference type="PANTHER" id="PTHR30231">
    <property type="entry name" value="DNA POLYMERASE III SUBUNIT EPSILON"/>
    <property type="match status" value="1"/>
</dbReference>
<dbReference type="SUPFAM" id="SSF53098">
    <property type="entry name" value="Ribonuclease H-like"/>
    <property type="match status" value="1"/>
</dbReference>
<dbReference type="CDD" id="cd06127">
    <property type="entry name" value="DEDDh"/>
    <property type="match status" value="1"/>
</dbReference>
<dbReference type="PANTHER" id="PTHR30231:SF41">
    <property type="entry name" value="DNA POLYMERASE III SUBUNIT EPSILON"/>
    <property type="match status" value="1"/>
</dbReference>
<comment type="caution">
    <text evidence="2">The sequence shown here is derived from an EMBL/GenBank/DDBJ whole genome shotgun (WGS) entry which is preliminary data.</text>
</comment>
<dbReference type="InterPro" id="IPR035901">
    <property type="entry name" value="GIY-YIG_endonuc_sf"/>
</dbReference>
<organism evidence="2">
    <name type="scientific">freshwater metagenome</name>
    <dbReference type="NCBI Taxonomy" id="449393"/>
    <lineage>
        <taxon>unclassified sequences</taxon>
        <taxon>metagenomes</taxon>
        <taxon>ecological metagenomes</taxon>
    </lineage>
</organism>
<dbReference type="InterPro" id="IPR013520">
    <property type="entry name" value="Ribonucl_H"/>
</dbReference>
<feature type="domain" description="GIY-YIG" evidence="1">
    <location>
        <begin position="223"/>
        <end position="298"/>
    </location>
</feature>
<dbReference type="GO" id="GO:0003677">
    <property type="term" value="F:DNA binding"/>
    <property type="evidence" value="ECO:0007669"/>
    <property type="project" value="InterPro"/>
</dbReference>
<dbReference type="PROSITE" id="PS50164">
    <property type="entry name" value="GIY_YIG"/>
    <property type="match status" value="1"/>
</dbReference>
<name>A0A094Q127_9ZZZZ</name>
<dbReference type="Gene3D" id="3.30.420.10">
    <property type="entry name" value="Ribonuclease H-like superfamily/Ribonuclease H"/>
    <property type="match status" value="1"/>
</dbReference>
<evidence type="ECO:0000313" key="2">
    <source>
        <dbReference type="EMBL" id="KGA15749.1"/>
    </source>
</evidence>
<accession>A0A094Q127</accession>
<dbReference type="InterPro" id="IPR000305">
    <property type="entry name" value="GIY-YIG_endonuc"/>
</dbReference>
<dbReference type="NCBIfam" id="TIGR00573">
    <property type="entry name" value="dnaq"/>
    <property type="match status" value="1"/>
</dbReference>
<reference evidence="2" key="1">
    <citation type="submission" date="2014-05" db="EMBL/GenBank/DDBJ databases">
        <title>Key roles for freshwater Actinobacteria revealed by deep metagenomic sequencing.</title>
        <authorList>
            <person name="Ghai R."/>
            <person name="Mizuno C.M."/>
            <person name="Picazo A."/>
            <person name="Camacho A."/>
            <person name="Rodriguez-Valera F."/>
        </authorList>
    </citation>
    <scope>NUCLEOTIDE SEQUENCE</scope>
</reference>
<dbReference type="SUPFAM" id="SSF82771">
    <property type="entry name" value="GIY-YIG endonuclease"/>
    <property type="match status" value="1"/>
</dbReference>
<dbReference type="InterPro" id="IPR006054">
    <property type="entry name" value="DnaQ"/>
</dbReference>
<dbReference type="InterPro" id="IPR012337">
    <property type="entry name" value="RNaseH-like_sf"/>
</dbReference>
<dbReference type="SMART" id="SM00479">
    <property type="entry name" value="EXOIII"/>
    <property type="match status" value="1"/>
</dbReference>
<dbReference type="Gene3D" id="3.40.1440.10">
    <property type="entry name" value="GIY-YIG endonuclease"/>
    <property type="match status" value="1"/>
</dbReference>
<dbReference type="FunFam" id="3.30.420.10:FF:000045">
    <property type="entry name" value="3'-5' exonuclease DinG"/>
    <property type="match status" value="1"/>
</dbReference>
<dbReference type="Pfam" id="PF00929">
    <property type="entry name" value="RNase_T"/>
    <property type="match status" value="1"/>
</dbReference>
<sequence length="298" mass="32236">MNSWQAPLQELGRPLSEITFVVIDLETSGGSPKLGAGITEIGAVKIRGGEVLGTFQQLVNPGTSLPSFITALTGITDQMLASAPRILEVFPDLLAFLGSENETVLVAHNAPFDLGFLKSAAAMHSFHWPNYPVIDTARLARQVLGRDEVPNCKLGTLANYFSVSVTPTHRAIDDALATVEVLHALFGRLGTFQVTTLDELQNFSARIAPVQRKKRYLAATVPNAIGVYIFRSAEGFALHVGTSSNLRTKVNRYFSANETRHSIYAMLEATTQIEVILCASISEAKVKSSKVSGLPRPN</sequence>
<dbReference type="GO" id="GO:0045004">
    <property type="term" value="P:DNA replication proofreading"/>
    <property type="evidence" value="ECO:0007669"/>
    <property type="project" value="TreeGrafter"/>
</dbReference>
<protein>
    <recommendedName>
        <fullName evidence="1">GIY-YIG domain-containing protein</fullName>
    </recommendedName>
</protein>
<evidence type="ECO:0000259" key="1">
    <source>
        <dbReference type="PROSITE" id="PS50164"/>
    </source>
</evidence>
<dbReference type="InterPro" id="IPR036397">
    <property type="entry name" value="RNaseH_sf"/>
</dbReference>
<dbReference type="EMBL" id="JNSK01000085">
    <property type="protein sequence ID" value="KGA15749.1"/>
    <property type="molecule type" value="Genomic_DNA"/>
</dbReference>